<dbReference type="PROSITE" id="PS50110">
    <property type="entry name" value="RESPONSE_REGULATORY"/>
    <property type="match status" value="1"/>
</dbReference>
<dbReference type="Proteomes" id="UP001239909">
    <property type="component" value="Unassembled WGS sequence"/>
</dbReference>
<evidence type="ECO:0000313" key="6">
    <source>
        <dbReference type="EMBL" id="GMG81709.1"/>
    </source>
</evidence>
<feature type="domain" description="Response regulatory" evidence="4">
    <location>
        <begin position="4"/>
        <end position="118"/>
    </location>
</feature>
<reference evidence="6 7" key="1">
    <citation type="submission" date="2023-04" db="EMBL/GenBank/DDBJ databases">
        <title>Marinoamorphus aggregata gen. nov., sp. Nov., isolate from tissue of brittle star Ophioplocus japonicus.</title>
        <authorList>
            <person name="Kawano K."/>
            <person name="Sawayama S."/>
            <person name="Nakagawa S."/>
        </authorList>
    </citation>
    <scope>NUCLEOTIDE SEQUENCE [LARGE SCALE GENOMIC DNA]</scope>
    <source>
        <strain evidence="6 7">NKW23</strain>
    </source>
</reference>
<evidence type="ECO:0000259" key="5">
    <source>
        <dbReference type="PROSITE" id="PS51755"/>
    </source>
</evidence>
<dbReference type="Gene3D" id="6.10.250.690">
    <property type="match status" value="1"/>
</dbReference>
<dbReference type="Pfam" id="PF00072">
    <property type="entry name" value="Response_reg"/>
    <property type="match status" value="1"/>
</dbReference>
<dbReference type="RefSeq" id="WP_285670425.1">
    <property type="nucleotide sequence ID" value="NZ_BSYI01000005.1"/>
</dbReference>
<feature type="modified residue" description="4-aspartylphosphate" evidence="2">
    <location>
        <position position="53"/>
    </location>
</feature>
<dbReference type="Gene3D" id="1.10.10.10">
    <property type="entry name" value="Winged helix-like DNA-binding domain superfamily/Winged helix DNA-binding domain"/>
    <property type="match status" value="1"/>
</dbReference>
<dbReference type="InterPro" id="IPR011006">
    <property type="entry name" value="CheY-like_superfamily"/>
</dbReference>
<accession>A0ABQ6LED1</accession>
<evidence type="ECO:0000256" key="3">
    <source>
        <dbReference type="PROSITE-ProRule" id="PRU01091"/>
    </source>
</evidence>
<proteinExistence type="predicted"/>
<comment type="caution">
    <text evidence="6">The sequence shown here is derived from an EMBL/GenBank/DDBJ whole genome shotgun (WGS) entry which is preliminary data.</text>
</comment>
<dbReference type="Pfam" id="PF00486">
    <property type="entry name" value="Trans_reg_C"/>
    <property type="match status" value="1"/>
</dbReference>
<gene>
    <name evidence="6" type="ORF">LNKW23_09220</name>
</gene>
<feature type="DNA-binding region" description="OmpR/PhoB-type" evidence="3">
    <location>
        <begin position="127"/>
        <end position="225"/>
    </location>
</feature>
<organism evidence="6 7">
    <name type="scientific">Paralimibaculum aggregatum</name>
    <dbReference type="NCBI Taxonomy" id="3036245"/>
    <lineage>
        <taxon>Bacteria</taxon>
        <taxon>Pseudomonadati</taxon>
        <taxon>Pseudomonadota</taxon>
        <taxon>Alphaproteobacteria</taxon>
        <taxon>Rhodobacterales</taxon>
        <taxon>Paracoccaceae</taxon>
        <taxon>Paralimibaculum</taxon>
    </lineage>
</organism>
<dbReference type="InterPro" id="IPR036388">
    <property type="entry name" value="WH-like_DNA-bd_sf"/>
</dbReference>
<dbReference type="PANTHER" id="PTHR48111:SF76">
    <property type="entry name" value="TWO-COMPONENT RESPONSE REGULATOR"/>
    <property type="match status" value="1"/>
</dbReference>
<dbReference type="CDD" id="cd00383">
    <property type="entry name" value="trans_reg_C"/>
    <property type="match status" value="1"/>
</dbReference>
<evidence type="ECO:0000256" key="2">
    <source>
        <dbReference type="PROSITE-ProRule" id="PRU00169"/>
    </source>
</evidence>
<dbReference type="InterPro" id="IPR001789">
    <property type="entry name" value="Sig_transdc_resp-reg_receiver"/>
</dbReference>
<dbReference type="CDD" id="cd19935">
    <property type="entry name" value="REC_OmpR_CusR-like"/>
    <property type="match status" value="1"/>
</dbReference>
<evidence type="ECO:0000259" key="4">
    <source>
        <dbReference type="PROSITE" id="PS50110"/>
    </source>
</evidence>
<protein>
    <submittedName>
        <fullName evidence="6">Winged helix-turn-helix domain-containing protein</fullName>
    </submittedName>
</protein>
<keyword evidence="1 3" id="KW-0238">DNA-binding</keyword>
<dbReference type="EMBL" id="BSYI01000005">
    <property type="protein sequence ID" value="GMG81709.1"/>
    <property type="molecule type" value="Genomic_DNA"/>
</dbReference>
<dbReference type="SMART" id="SM00862">
    <property type="entry name" value="Trans_reg_C"/>
    <property type="match status" value="1"/>
</dbReference>
<dbReference type="Gene3D" id="3.40.50.2300">
    <property type="match status" value="1"/>
</dbReference>
<keyword evidence="7" id="KW-1185">Reference proteome</keyword>
<sequence length="227" mass="25260">MSRCVLLIEDDTTMADYIARGLGEAGYAVERCGTGRDGLFRATDGGFDLVILDRMLPELDGLSVLRSMRAAGIRTPVLMLTALGSVDERVRGLREGADDYLAKPFSFAELAARAEALLRRPAETRDETVLACADLRVDLATRRATRGSREIALRPREFQMLAYLLQRKGRVVTRTMLLEALWDYHFDPQTNVIEVHISKLRKKIDGPGEPPLIRTVRGAGYKIDEPG</sequence>
<dbReference type="PROSITE" id="PS51755">
    <property type="entry name" value="OMPR_PHOB"/>
    <property type="match status" value="1"/>
</dbReference>
<feature type="domain" description="OmpR/PhoB-type" evidence="5">
    <location>
        <begin position="127"/>
        <end position="225"/>
    </location>
</feature>
<dbReference type="InterPro" id="IPR001867">
    <property type="entry name" value="OmpR/PhoB-type_DNA-bd"/>
</dbReference>
<evidence type="ECO:0000313" key="7">
    <source>
        <dbReference type="Proteomes" id="UP001239909"/>
    </source>
</evidence>
<dbReference type="InterPro" id="IPR039420">
    <property type="entry name" value="WalR-like"/>
</dbReference>
<keyword evidence="2" id="KW-0597">Phosphoprotein</keyword>
<evidence type="ECO:0000256" key="1">
    <source>
        <dbReference type="ARBA" id="ARBA00023125"/>
    </source>
</evidence>
<dbReference type="PANTHER" id="PTHR48111">
    <property type="entry name" value="REGULATOR OF RPOS"/>
    <property type="match status" value="1"/>
</dbReference>
<name>A0ABQ6LED1_9RHOB</name>
<dbReference type="SUPFAM" id="SSF52172">
    <property type="entry name" value="CheY-like"/>
    <property type="match status" value="1"/>
</dbReference>
<dbReference type="SMART" id="SM00448">
    <property type="entry name" value="REC"/>
    <property type="match status" value="1"/>
</dbReference>